<evidence type="ECO:0000256" key="2">
    <source>
        <dbReference type="ARBA" id="ARBA00022692"/>
    </source>
</evidence>
<feature type="transmembrane region" description="Helical" evidence="6">
    <location>
        <begin position="136"/>
        <end position="156"/>
    </location>
</feature>
<proteinExistence type="inferred from homology"/>
<dbReference type="PANTHER" id="PTHR12428:SF65">
    <property type="entry name" value="CYTOCHROME C OXIDASE ASSEMBLY PROTEIN COX18, MITOCHONDRIAL"/>
    <property type="match status" value="1"/>
</dbReference>
<keyword evidence="2 5" id="KW-0812">Transmembrane</keyword>
<dbReference type="InterPro" id="IPR001708">
    <property type="entry name" value="YidC/ALB3/OXA1/COX18"/>
</dbReference>
<dbReference type="InterPro" id="IPR028055">
    <property type="entry name" value="YidC/Oxa/ALB_C"/>
</dbReference>
<evidence type="ECO:0000256" key="1">
    <source>
        <dbReference type="ARBA" id="ARBA00004141"/>
    </source>
</evidence>
<keyword evidence="4 6" id="KW-0472">Membrane</keyword>
<evidence type="ECO:0000256" key="6">
    <source>
        <dbReference type="SAM" id="Phobius"/>
    </source>
</evidence>
<dbReference type="GO" id="GO:0032977">
    <property type="term" value="F:membrane insertase activity"/>
    <property type="evidence" value="ECO:0007669"/>
    <property type="project" value="InterPro"/>
</dbReference>
<dbReference type="PANTHER" id="PTHR12428">
    <property type="entry name" value="OXA1"/>
    <property type="match status" value="1"/>
</dbReference>
<reference evidence="8 9" key="1">
    <citation type="journal article" date="2018" name="Mol. Biol. Evol.">
        <title>Analysis of the draft genome of the red seaweed Gracilariopsis chorda provides insights into genome size evolution in Rhodophyta.</title>
        <authorList>
            <person name="Lee J."/>
            <person name="Yang E.C."/>
            <person name="Graf L."/>
            <person name="Yang J.H."/>
            <person name="Qiu H."/>
            <person name="Zel Zion U."/>
            <person name="Chan C.X."/>
            <person name="Stephens T.G."/>
            <person name="Weber A.P.M."/>
            <person name="Boo G.H."/>
            <person name="Boo S.M."/>
            <person name="Kim K.M."/>
            <person name="Shin Y."/>
            <person name="Jung M."/>
            <person name="Lee S.J."/>
            <person name="Yim H.S."/>
            <person name="Lee J.H."/>
            <person name="Bhattacharya D."/>
            <person name="Yoon H.S."/>
        </authorList>
    </citation>
    <scope>NUCLEOTIDE SEQUENCE [LARGE SCALE GENOMIC DNA]</scope>
    <source>
        <strain evidence="8 9">SKKU-2015</strain>
        <tissue evidence="8">Whole body</tissue>
    </source>
</reference>
<comment type="similarity">
    <text evidence="5">Belongs to the OXA1/ALB3/YidC family.</text>
</comment>
<protein>
    <submittedName>
        <fullName evidence="8">Mitochondrial inner membrane protein OXA1L</fullName>
    </submittedName>
</protein>
<keyword evidence="3 6" id="KW-1133">Transmembrane helix</keyword>
<dbReference type="NCBIfam" id="TIGR03592">
    <property type="entry name" value="yidC_oxa1_cterm"/>
    <property type="match status" value="1"/>
</dbReference>
<dbReference type="CDD" id="cd20069">
    <property type="entry name" value="5TM_Oxa1-like"/>
    <property type="match status" value="1"/>
</dbReference>
<dbReference type="EMBL" id="NBIV01000009">
    <property type="protein sequence ID" value="PXF49026.1"/>
    <property type="molecule type" value="Genomic_DNA"/>
</dbReference>
<feature type="transmembrane region" description="Helical" evidence="6">
    <location>
        <begin position="303"/>
        <end position="326"/>
    </location>
</feature>
<comment type="subcellular location">
    <subcellularLocation>
        <location evidence="1 5">Membrane</location>
        <topology evidence="1 5">Multi-pass membrane protein</topology>
    </subcellularLocation>
</comment>
<gene>
    <name evidence="8" type="ORF">BWQ96_01164</name>
</gene>
<dbReference type="Pfam" id="PF02096">
    <property type="entry name" value="60KD_IMP"/>
    <property type="match status" value="1"/>
</dbReference>
<evidence type="ECO:0000256" key="5">
    <source>
        <dbReference type="RuleBase" id="RU003945"/>
    </source>
</evidence>
<dbReference type="OrthoDB" id="2148490at2759"/>
<dbReference type="STRING" id="448386.A0A2V3J3J4"/>
<comment type="caution">
    <text evidence="8">The sequence shown here is derived from an EMBL/GenBank/DDBJ whole genome shotgun (WGS) entry which is preliminary data.</text>
</comment>
<evidence type="ECO:0000259" key="7">
    <source>
        <dbReference type="Pfam" id="PF02096"/>
    </source>
</evidence>
<evidence type="ECO:0000256" key="3">
    <source>
        <dbReference type="ARBA" id="ARBA00022989"/>
    </source>
</evidence>
<dbReference type="GO" id="GO:0005743">
    <property type="term" value="C:mitochondrial inner membrane"/>
    <property type="evidence" value="ECO:0007669"/>
    <property type="project" value="TreeGrafter"/>
</dbReference>
<dbReference type="Proteomes" id="UP000247409">
    <property type="component" value="Unassembled WGS sequence"/>
</dbReference>
<evidence type="ECO:0000313" key="8">
    <source>
        <dbReference type="EMBL" id="PXF49026.1"/>
    </source>
</evidence>
<accession>A0A2V3J3J4</accession>
<name>A0A2V3J3J4_9FLOR</name>
<evidence type="ECO:0000313" key="9">
    <source>
        <dbReference type="Proteomes" id="UP000247409"/>
    </source>
</evidence>
<sequence>MNRVLFTRLSAQALRSYSYVRTSAFRRPRYLSTTPYAASVSQRFNVSNIAYAEESTPKNVDGTVGSDLKSSLDNLPAAGDNPQIVDLSTVDSAIASTDAATAVADVASSSFSLSDTLLQPTIALLNMTHDVSNMPWYFAIALSTIAIRTVLLPATLMTMRNSAKMQAIQPDIMEKREDVMQAVKVGNRALASEKQAEMQKFMKQAGVAPAKVLIGPVVQFPVFISFFVSIRRLSQSEPSMVDGGAAWFTDLSVMDPTYVLPIVCAASLFGMTELGGDTGSTKMTPQMKTGMRAIAALSVPLTYWFPAAVFCYWIPNNLFSIALGSLMRAKGMRRRLGLDMDPADIPGTRAAKARQAQMAMLARKTGVNKEVDVGKILASYGKQPGSLSDGTKATPVLLKQRPSKKKMNVAAN</sequence>
<keyword evidence="9" id="KW-1185">Reference proteome</keyword>
<dbReference type="AlphaFoldDB" id="A0A2V3J3J4"/>
<dbReference type="GO" id="GO:0032979">
    <property type="term" value="P:protein insertion into mitochondrial inner membrane from matrix"/>
    <property type="evidence" value="ECO:0007669"/>
    <property type="project" value="TreeGrafter"/>
</dbReference>
<feature type="domain" description="Membrane insertase YidC/Oxa/ALB C-terminal" evidence="7">
    <location>
        <begin position="136"/>
        <end position="323"/>
    </location>
</feature>
<feature type="transmembrane region" description="Helical" evidence="6">
    <location>
        <begin position="208"/>
        <end position="230"/>
    </location>
</feature>
<evidence type="ECO:0000256" key="4">
    <source>
        <dbReference type="ARBA" id="ARBA00023136"/>
    </source>
</evidence>
<organism evidence="8 9">
    <name type="scientific">Gracilariopsis chorda</name>
    <dbReference type="NCBI Taxonomy" id="448386"/>
    <lineage>
        <taxon>Eukaryota</taxon>
        <taxon>Rhodophyta</taxon>
        <taxon>Florideophyceae</taxon>
        <taxon>Rhodymeniophycidae</taxon>
        <taxon>Gracilariales</taxon>
        <taxon>Gracilariaceae</taxon>
        <taxon>Gracilariopsis</taxon>
    </lineage>
</organism>